<dbReference type="SUPFAM" id="SSF51011">
    <property type="entry name" value="Glycosyl hydrolase domain"/>
    <property type="match status" value="1"/>
</dbReference>
<feature type="domain" description="Alpha-L-arabinofuranosidase C-terminal" evidence="9">
    <location>
        <begin position="326"/>
        <end position="516"/>
    </location>
</feature>
<comment type="caution">
    <text evidence="10">The sequence shown here is derived from an EMBL/GenBank/DDBJ whole genome shotgun (WGS) entry which is preliminary data.</text>
</comment>
<dbReference type="InterPro" id="IPR055235">
    <property type="entry name" value="ASD1_cat"/>
</dbReference>
<keyword evidence="5" id="KW-0378">Hydrolase</keyword>
<feature type="chain" id="PRO_5045375297" description="non-reducing end alpha-L-arabinofuranosidase" evidence="8">
    <location>
        <begin position="30"/>
        <end position="523"/>
    </location>
</feature>
<dbReference type="SUPFAM" id="SSF51445">
    <property type="entry name" value="(Trans)glycosidases"/>
    <property type="match status" value="1"/>
</dbReference>
<proteinExistence type="inferred from homology"/>
<organism evidence="10 11">
    <name type="scientific">Catenovulum sediminis</name>
    <dbReference type="NCBI Taxonomy" id="1740262"/>
    <lineage>
        <taxon>Bacteria</taxon>
        <taxon>Pseudomonadati</taxon>
        <taxon>Pseudomonadota</taxon>
        <taxon>Gammaproteobacteria</taxon>
        <taxon>Alteromonadales</taxon>
        <taxon>Alteromonadaceae</taxon>
        <taxon>Catenovulum</taxon>
    </lineage>
</organism>
<dbReference type="InterPro" id="IPR017853">
    <property type="entry name" value="GH"/>
</dbReference>
<dbReference type="RefSeq" id="WP_143873297.1">
    <property type="nucleotide sequence ID" value="NZ_CP041661.1"/>
</dbReference>
<comment type="subunit">
    <text evidence="3">Homohexamer; trimer of dimers.</text>
</comment>
<name>A0ABV1RBV9_9ALTE</name>
<dbReference type="PANTHER" id="PTHR43576">
    <property type="entry name" value="ALPHA-L-ARABINOFURANOSIDASE C-RELATED"/>
    <property type="match status" value="1"/>
</dbReference>
<comment type="catalytic activity">
    <reaction evidence="1">
        <text>Hydrolysis of terminal non-reducing alpha-L-arabinofuranoside residues in alpha-L-arabinosides.</text>
        <dbReference type="EC" id="3.2.1.55"/>
    </reaction>
</comment>
<evidence type="ECO:0000256" key="4">
    <source>
        <dbReference type="ARBA" id="ARBA00012670"/>
    </source>
</evidence>
<reference evidence="10 11" key="1">
    <citation type="submission" date="2024-06" db="EMBL/GenBank/DDBJ databases">
        <authorList>
            <person name="Chen R.Y."/>
        </authorList>
    </citation>
    <scope>NUCLEOTIDE SEQUENCE [LARGE SCALE GENOMIC DNA]</scope>
    <source>
        <strain evidence="10 11">D2</strain>
    </source>
</reference>
<evidence type="ECO:0000313" key="10">
    <source>
        <dbReference type="EMBL" id="MER2490398.1"/>
    </source>
</evidence>
<gene>
    <name evidence="10" type="ORF">ABS311_00650</name>
</gene>
<dbReference type="Gene3D" id="3.20.20.80">
    <property type="entry name" value="Glycosidases"/>
    <property type="match status" value="1"/>
</dbReference>
<dbReference type="Pfam" id="PF22848">
    <property type="entry name" value="ASD1_dom"/>
    <property type="match status" value="1"/>
</dbReference>
<evidence type="ECO:0000256" key="7">
    <source>
        <dbReference type="ARBA" id="ARBA00023295"/>
    </source>
</evidence>
<feature type="signal peptide" evidence="8">
    <location>
        <begin position="1"/>
        <end position="29"/>
    </location>
</feature>
<evidence type="ECO:0000256" key="5">
    <source>
        <dbReference type="ARBA" id="ARBA00022801"/>
    </source>
</evidence>
<accession>A0ABV1RBV9</accession>
<evidence type="ECO:0000256" key="6">
    <source>
        <dbReference type="ARBA" id="ARBA00023277"/>
    </source>
</evidence>
<keyword evidence="7" id="KW-0326">Glycosidase</keyword>
<dbReference type="InterPro" id="IPR010720">
    <property type="entry name" value="Alpha-L-AF_C"/>
</dbReference>
<evidence type="ECO:0000256" key="3">
    <source>
        <dbReference type="ARBA" id="ARBA00011165"/>
    </source>
</evidence>
<evidence type="ECO:0000313" key="11">
    <source>
        <dbReference type="Proteomes" id="UP001467690"/>
    </source>
</evidence>
<dbReference type="Pfam" id="PF06964">
    <property type="entry name" value="Alpha-L-AF_C"/>
    <property type="match status" value="1"/>
</dbReference>
<dbReference type="Proteomes" id="UP001467690">
    <property type="component" value="Unassembled WGS sequence"/>
</dbReference>
<keyword evidence="8" id="KW-0732">Signal</keyword>
<evidence type="ECO:0000256" key="1">
    <source>
        <dbReference type="ARBA" id="ARBA00001462"/>
    </source>
</evidence>
<keyword evidence="6" id="KW-0119">Carbohydrate metabolism</keyword>
<sequence>MIQFAFQLPNKLLSSVLLTCTLSAFSVLAENQAVISVDTDNTTFTINKNIYGQFTEHLGRGIYEGIWVGEDSDIPNTRGYRNDVINALKNLPVPVVRWPGGCFADEYHWRDGIGNRASRPTRVNSNWGGVEESNQFGTHEFFEFAEMIGAETYLNVNLGTGTAKEMAQWLEYMTATNNSSLAQERRANGRHKPFKIDYLTIGNEAWGCGGNMTPEYYADLYNQYATFAKTYSGKPPVFVASGGTGDDTKWTEVLSQNKRAKMDAISFHYYTLPTNDWNKKGKAIYFPQSEWDSTMVNTLKIEKFIRDNLKVLDTHDPEGNIGFYVDEWGTWYDVEPEHNPGFLYQQNTIRDAVVAAANLNIFHQYAERVQMTNIAQMVNVLQAMILTDKEKMILTPTYHTFKMYAPFQDAQFIPLEIDTMDYESSGDDSYPAVSVSAAKAKDGYIYLSLVNLSSKNLADVKLKLTNKVFTRAEGELLTSEKMNSFNSFSQPERVKPEKVGYAIKRGRLSVALPQHSVLVVKLR</sequence>
<evidence type="ECO:0000256" key="2">
    <source>
        <dbReference type="ARBA" id="ARBA00007186"/>
    </source>
</evidence>
<protein>
    <recommendedName>
        <fullName evidence="4">non-reducing end alpha-L-arabinofuranosidase</fullName>
        <ecNumber evidence="4">3.2.1.55</ecNumber>
    </recommendedName>
</protein>
<dbReference type="Gene3D" id="2.60.40.1180">
    <property type="entry name" value="Golgi alpha-mannosidase II"/>
    <property type="match status" value="1"/>
</dbReference>
<dbReference type="EC" id="3.2.1.55" evidence="4"/>
<keyword evidence="11" id="KW-1185">Reference proteome</keyword>
<dbReference type="InterPro" id="IPR013780">
    <property type="entry name" value="Glyco_hydro_b"/>
</dbReference>
<comment type="similarity">
    <text evidence="2">Belongs to the glycosyl hydrolase 51 family.</text>
</comment>
<evidence type="ECO:0000259" key="9">
    <source>
        <dbReference type="SMART" id="SM00813"/>
    </source>
</evidence>
<dbReference type="EMBL" id="JBELOE010000051">
    <property type="protein sequence ID" value="MER2490398.1"/>
    <property type="molecule type" value="Genomic_DNA"/>
</dbReference>
<dbReference type="PANTHER" id="PTHR43576:SF2">
    <property type="entry name" value="INTRACELLULAR EXO-ALPHA-L-ARABINOFURANOSIDASE 2"/>
    <property type="match status" value="1"/>
</dbReference>
<dbReference type="SMART" id="SM00813">
    <property type="entry name" value="Alpha-L-AF_C"/>
    <property type="match status" value="1"/>
</dbReference>
<evidence type="ECO:0000256" key="8">
    <source>
        <dbReference type="SAM" id="SignalP"/>
    </source>
</evidence>